<gene>
    <name evidence="1" type="ORF">B0I00_2944</name>
</gene>
<reference evidence="1 2" key="1">
    <citation type="submission" date="2017-11" db="EMBL/GenBank/DDBJ databases">
        <title>Genomic Encyclopedia of Type Strains, Phase III (KMG-III): the genomes of soil and plant-associated and newly described type strains.</title>
        <authorList>
            <person name="Whitman W."/>
        </authorList>
    </citation>
    <scope>NUCLEOTIDE SEQUENCE [LARGE SCALE GENOMIC DNA]</scope>
    <source>
        <strain evidence="1 2">CGMCC 1.12274</strain>
    </source>
</reference>
<dbReference type="RefSeq" id="WP_100868119.1">
    <property type="nucleotide sequence ID" value="NZ_PHUF01000005.1"/>
</dbReference>
<evidence type="ECO:0000313" key="2">
    <source>
        <dbReference type="Proteomes" id="UP000232587"/>
    </source>
</evidence>
<accession>A0A2N0H5X0</accession>
<dbReference type="Proteomes" id="UP000232587">
    <property type="component" value="Unassembled WGS sequence"/>
</dbReference>
<evidence type="ECO:0000313" key="1">
    <source>
        <dbReference type="EMBL" id="PKB14312.1"/>
    </source>
</evidence>
<dbReference type="OrthoDB" id="8480409at2"/>
<name>A0A2N0H5X0_9SPHN</name>
<organism evidence="1 2">
    <name type="scientific">Novosphingobium kunmingense</name>
    <dbReference type="NCBI Taxonomy" id="1211806"/>
    <lineage>
        <taxon>Bacteria</taxon>
        <taxon>Pseudomonadati</taxon>
        <taxon>Pseudomonadota</taxon>
        <taxon>Alphaproteobacteria</taxon>
        <taxon>Sphingomonadales</taxon>
        <taxon>Sphingomonadaceae</taxon>
        <taxon>Novosphingobium</taxon>
    </lineage>
</organism>
<sequence>MNQAAAIAPEFNNGSDLEFTDISSEAWREYRFADGSTVRIDNPLKLNVSDSGGHRIFDAQNRSHYIPGGWLHLSWEAKPGQPNFVR</sequence>
<protein>
    <submittedName>
        <fullName evidence="1">Uncharacterized protein</fullName>
    </submittedName>
</protein>
<keyword evidence="2" id="KW-1185">Reference proteome</keyword>
<dbReference type="AlphaFoldDB" id="A0A2N0H5X0"/>
<proteinExistence type="predicted"/>
<comment type="caution">
    <text evidence="1">The sequence shown here is derived from an EMBL/GenBank/DDBJ whole genome shotgun (WGS) entry which is preliminary data.</text>
</comment>
<dbReference type="EMBL" id="PHUF01000005">
    <property type="protein sequence ID" value="PKB14312.1"/>
    <property type="molecule type" value="Genomic_DNA"/>
</dbReference>